<keyword evidence="4" id="KW-1185">Reference proteome</keyword>
<proteinExistence type="predicted"/>
<feature type="transmembrane region" description="Helical" evidence="1">
    <location>
        <begin position="138"/>
        <end position="161"/>
    </location>
</feature>
<accession>A0A9P5XFL6</accession>
<dbReference type="AlphaFoldDB" id="A0A9P5XFL6"/>
<feature type="transmembrane region" description="Helical" evidence="1">
    <location>
        <begin position="173"/>
        <end position="194"/>
    </location>
</feature>
<feature type="transmembrane region" description="Helical" evidence="1">
    <location>
        <begin position="41"/>
        <end position="61"/>
    </location>
</feature>
<evidence type="ECO:0008006" key="5">
    <source>
        <dbReference type="Google" id="ProtNLM"/>
    </source>
</evidence>
<feature type="signal peptide" evidence="2">
    <location>
        <begin position="1"/>
        <end position="25"/>
    </location>
</feature>
<evidence type="ECO:0000313" key="3">
    <source>
        <dbReference type="EMBL" id="KAF9450088.1"/>
    </source>
</evidence>
<dbReference type="Proteomes" id="UP000807342">
    <property type="component" value="Unassembled WGS sequence"/>
</dbReference>
<feature type="transmembrane region" description="Helical" evidence="1">
    <location>
        <begin position="68"/>
        <end position="86"/>
    </location>
</feature>
<keyword evidence="1" id="KW-0472">Membrane</keyword>
<gene>
    <name evidence="3" type="ORF">P691DRAFT_811226</name>
</gene>
<reference evidence="3" key="1">
    <citation type="submission" date="2020-11" db="EMBL/GenBank/DDBJ databases">
        <authorList>
            <consortium name="DOE Joint Genome Institute"/>
            <person name="Ahrendt S."/>
            <person name="Riley R."/>
            <person name="Andreopoulos W."/>
            <person name="Labutti K."/>
            <person name="Pangilinan J."/>
            <person name="Ruiz-Duenas F.J."/>
            <person name="Barrasa J.M."/>
            <person name="Sanchez-Garcia M."/>
            <person name="Camarero S."/>
            <person name="Miyauchi S."/>
            <person name="Serrano A."/>
            <person name="Linde D."/>
            <person name="Babiker R."/>
            <person name="Drula E."/>
            <person name="Ayuso-Fernandez I."/>
            <person name="Pacheco R."/>
            <person name="Padilla G."/>
            <person name="Ferreira P."/>
            <person name="Barriuso J."/>
            <person name="Kellner H."/>
            <person name="Castanera R."/>
            <person name="Alfaro M."/>
            <person name="Ramirez L."/>
            <person name="Pisabarro A.G."/>
            <person name="Kuo A."/>
            <person name="Tritt A."/>
            <person name="Lipzen A."/>
            <person name="He G."/>
            <person name="Yan M."/>
            <person name="Ng V."/>
            <person name="Cullen D."/>
            <person name="Martin F."/>
            <person name="Rosso M.-N."/>
            <person name="Henrissat B."/>
            <person name="Hibbett D."/>
            <person name="Martinez A.T."/>
            <person name="Grigoriev I.V."/>
        </authorList>
    </citation>
    <scope>NUCLEOTIDE SEQUENCE</scope>
    <source>
        <strain evidence="3">MF-IS2</strain>
    </source>
</reference>
<dbReference type="OrthoDB" id="2756618at2759"/>
<protein>
    <recommendedName>
        <fullName evidence="5">Transmembrane protein</fullName>
    </recommendedName>
</protein>
<comment type="caution">
    <text evidence="3">The sequence shown here is derived from an EMBL/GenBank/DDBJ whole genome shotgun (WGS) entry which is preliminary data.</text>
</comment>
<sequence length="282" mass="31358">MSLSITYLVLSFVRAIFGFAASADASDYYIGLKQPLQTAKASIVFIQTMLGDGVMIWRCYVVYNNTKWILLLSVLPLAFNIVFGVLVVKTFHGDITAEGRHEMPSYLGMTLAVNTLCSCAIAYRIYRSSPDKYSVKQVFPVMGAVIRSGALYVTGITAALISFCVRSNGVYPALDAVVPLVGIVFCLIILEIHFRVSQSASRIRDPHEEITGSLPTLSTLPRWRQYFDSSTINHQQQTQIITEPRCALQRESSIFSRSHLDTDIISDSDGIKEGTRIQARDR</sequence>
<keyword evidence="1" id="KW-1133">Transmembrane helix</keyword>
<keyword evidence="2" id="KW-0732">Signal</keyword>
<dbReference type="EMBL" id="MU151113">
    <property type="protein sequence ID" value="KAF9450088.1"/>
    <property type="molecule type" value="Genomic_DNA"/>
</dbReference>
<name>A0A9P5XFL6_9AGAR</name>
<keyword evidence="1" id="KW-0812">Transmembrane</keyword>
<evidence type="ECO:0000256" key="1">
    <source>
        <dbReference type="SAM" id="Phobius"/>
    </source>
</evidence>
<evidence type="ECO:0000313" key="4">
    <source>
        <dbReference type="Proteomes" id="UP000807342"/>
    </source>
</evidence>
<feature type="transmembrane region" description="Helical" evidence="1">
    <location>
        <begin position="106"/>
        <end position="126"/>
    </location>
</feature>
<feature type="chain" id="PRO_5040297144" description="Transmembrane protein" evidence="2">
    <location>
        <begin position="26"/>
        <end position="282"/>
    </location>
</feature>
<organism evidence="3 4">
    <name type="scientific">Macrolepiota fuliginosa MF-IS2</name>
    <dbReference type="NCBI Taxonomy" id="1400762"/>
    <lineage>
        <taxon>Eukaryota</taxon>
        <taxon>Fungi</taxon>
        <taxon>Dikarya</taxon>
        <taxon>Basidiomycota</taxon>
        <taxon>Agaricomycotina</taxon>
        <taxon>Agaricomycetes</taxon>
        <taxon>Agaricomycetidae</taxon>
        <taxon>Agaricales</taxon>
        <taxon>Agaricineae</taxon>
        <taxon>Agaricaceae</taxon>
        <taxon>Macrolepiota</taxon>
    </lineage>
</organism>
<evidence type="ECO:0000256" key="2">
    <source>
        <dbReference type="SAM" id="SignalP"/>
    </source>
</evidence>